<accession>A0A3B0YU29</accession>
<reference evidence="1" key="1">
    <citation type="submission" date="2018-06" db="EMBL/GenBank/DDBJ databases">
        <authorList>
            <person name="Zhirakovskaya E."/>
        </authorList>
    </citation>
    <scope>NUCLEOTIDE SEQUENCE</scope>
</reference>
<sequence length="171" mass="19140">MNKTKHILISASLLIILAIILIPAKSDIQEYHSDKDYSDIMANIQQGLIDQGYEIEKVQAVNIGLAKAGFTIQPYKVIFFNPKHTLSAIHLKYPGFSALLPLSITVAKEDEQVRIVSSPFKFLINAAPKQDLRALVKIWKQHSHTIIVKALKESATGFPLNKKLTKTDIHN</sequence>
<protein>
    <submittedName>
        <fullName evidence="1">Uncharacterized protein</fullName>
    </submittedName>
</protein>
<gene>
    <name evidence="1" type="ORF">MNBD_GAMMA12-1084</name>
</gene>
<dbReference type="Gene3D" id="3.30.310.70">
    <property type="entry name" value="TT1751-like domain"/>
    <property type="match status" value="1"/>
</dbReference>
<dbReference type="EMBL" id="UOFL01000138">
    <property type="protein sequence ID" value="VAW77819.1"/>
    <property type="molecule type" value="Genomic_DNA"/>
</dbReference>
<name>A0A3B0YU29_9ZZZZ</name>
<organism evidence="1">
    <name type="scientific">hydrothermal vent metagenome</name>
    <dbReference type="NCBI Taxonomy" id="652676"/>
    <lineage>
        <taxon>unclassified sequences</taxon>
        <taxon>metagenomes</taxon>
        <taxon>ecological metagenomes</taxon>
    </lineage>
</organism>
<dbReference type="SUPFAM" id="SSF103247">
    <property type="entry name" value="TT1751-like"/>
    <property type="match status" value="1"/>
</dbReference>
<dbReference type="AlphaFoldDB" id="A0A3B0YU29"/>
<dbReference type="InterPro" id="IPR035923">
    <property type="entry name" value="TT1751-like_sf"/>
</dbReference>
<evidence type="ECO:0000313" key="1">
    <source>
        <dbReference type="EMBL" id="VAW77819.1"/>
    </source>
</evidence>
<proteinExistence type="predicted"/>